<accession>A0A178WMQ6</accession>
<dbReference type="InterPro" id="IPR036972">
    <property type="entry name" value="Cyt_c_oxidase_su5b_sf"/>
</dbReference>
<name>A0A178WMQ6_ARATH</name>
<evidence type="ECO:0000313" key="5">
    <source>
        <dbReference type="EMBL" id="CAD5317727.1"/>
    </source>
</evidence>
<dbReference type="CDD" id="cd00924">
    <property type="entry name" value="Cyt_c_Oxidase_Vb"/>
    <property type="match status" value="1"/>
</dbReference>
<dbReference type="ExpressionAtlas" id="A0A178WMQ6">
    <property type="expression patterns" value="baseline and differential"/>
</dbReference>
<evidence type="ECO:0000256" key="2">
    <source>
        <dbReference type="ARBA" id="ARBA00022833"/>
    </source>
</evidence>
<comment type="similarity">
    <text evidence="3">Belongs to the cytochrome c oxidase subunit 5B (TC 3.D.4.11) family.</text>
</comment>
<dbReference type="AlphaFoldDB" id="A0A178WMQ6"/>
<gene>
    <name evidence="6" type="ordered locus">AXX17_At1g75090</name>
    <name evidence="5" type="ORF">AT9943_LOCUS5992</name>
</gene>
<dbReference type="Proteomes" id="UP000078284">
    <property type="component" value="Chromosome 1"/>
</dbReference>
<dbReference type="PROSITE" id="PS51359">
    <property type="entry name" value="COX5B_2"/>
    <property type="match status" value="1"/>
</dbReference>
<dbReference type="GO" id="GO:0045277">
    <property type="term" value="C:respiratory chain complex IV"/>
    <property type="evidence" value="ECO:0007669"/>
    <property type="project" value="InterPro"/>
</dbReference>
<evidence type="ECO:0000313" key="7">
    <source>
        <dbReference type="Proteomes" id="UP000078284"/>
    </source>
</evidence>
<evidence type="ECO:0000313" key="6">
    <source>
        <dbReference type="EMBL" id="OAP19474.1"/>
    </source>
</evidence>
<proteinExistence type="inferred from homology"/>
<reference evidence="5 8" key="3">
    <citation type="submission" date="2020-09" db="EMBL/GenBank/DDBJ databases">
        <authorList>
            <person name="Ashkenazy H."/>
        </authorList>
    </citation>
    <scope>NUCLEOTIDE SEQUENCE [LARGE SCALE GENOMIC DNA]</scope>
    <source>
        <strain evidence="8">cv. Cdm-0</strain>
    </source>
</reference>
<evidence type="ECO:0000256" key="4">
    <source>
        <dbReference type="PIRSR" id="PIRSR602124-2"/>
    </source>
</evidence>
<dbReference type="Gene3D" id="2.60.11.10">
    <property type="entry name" value="Cytochrome c oxidase, subunit Vb"/>
    <property type="match status" value="1"/>
</dbReference>
<keyword evidence="2 4" id="KW-0862">Zinc</keyword>
<dbReference type="GO" id="GO:0046872">
    <property type="term" value="F:metal ion binding"/>
    <property type="evidence" value="ECO:0007669"/>
    <property type="project" value="UniProtKB-KW"/>
</dbReference>
<dbReference type="InterPro" id="IPR002124">
    <property type="entry name" value="Cyt_c_oxidase_su5b"/>
</dbReference>
<dbReference type="FunFam" id="2.60.11.10:FF:000002">
    <property type="entry name" value="Cytochrome c oxidase subunit Vb"/>
    <property type="match status" value="1"/>
</dbReference>
<feature type="binding site" evidence="4">
    <location>
        <position position="121"/>
    </location>
    <ligand>
        <name>Zn(2+)</name>
        <dbReference type="ChEBI" id="CHEBI:29105"/>
    </ligand>
</feature>
<reference evidence="7" key="1">
    <citation type="journal article" date="2016" name="Proc. Natl. Acad. Sci. U.S.A.">
        <title>Chromosome-level assembly of Arabidopsis thaliana Ler reveals the extent of translocation and inversion polymorphisms.</title>
        <authorList>
            <person name="Zapata L."/>
            <person name="Ding J."/>
            <person name="Willing E.M."/>
            <person name="Hartwig B."/>
            <person name="Bezdan D."/>
            <person name="Jiao W.B."/>
            <person name="Patel V."/>
            <person name="Velikkakam James G."/>
            <person name="Koornneef M."/>
            <person name="Ossowski S."/>
            <person name="Schneeberger K."/>
        </authorList>
    </citation>
    <scope>NUCLEOTIDE SEQUENCE [LARGE SCALE GENOMIC DNA]</scope>
    <source>
        <strain evidence="7">cv. Landsberg erecta</strain>
    </source>
</reference>
<dbReference type="SUPFAM" id="SSF57802">
    <property type="entry name" value="Rubredoxin-like"/>
    <property type="match status" value="1"/>
</dbReference>
<dbReference type="EMBL" id="LR881466">
    <property type="protein sequence ID" value="CAD5317727.1"/>
    <property type="molecule type" value="Genomic_DNA"/>
</dbReference>
<dbReference type="GO" id="GO:0006123">
    <property type="term" value="P:mitochondrial electron transport, cytochrome c to oxygen"/>
    <property type="evidence" value="ECO:0007669"/>
    <property type="project" value="InterPro"/>
</dbReference>
<dbReference type="Pfam" id="PF01215">
    <property type="entry name" value="COX5B"/>
    <property type="match status" value="1"/>
</dbReference>
<reference evidence="6" key="2">
    <citation type="submission" date="2016-03" db="EMBL/GenBank/DDBJ databases">
        <title>Full-length assembly of Arabidopsis thaliana Ler reveals the complement of translocations and inversions.</title>
        <authorList>
            <person name="Zapata L."/>
            <person name="Schneeberger K."/>
            <person name="Ossowski S."/>
        </authorList>
    </citation>
    <scope>NUCLEOTIDE SEQUENCE [LARGE SCALE GENOMIC DNA]</scope>
    <source>
        <tissue evidence="6">Leaf</tissue>
    </source>
</reference>
<evidence type="ECO:0000313" key="8">
    <source>
        <dbReference type="Proteomes" id="UP000516314"/>
    </source>
</evidence>
<feature type="binding site" evidence="4">
    <location>
        <position position="130"/>
    </location>
    <ligand>
        <name>Zn(2+)</name>
        <dbReference type="ChEBI" id="CHEBI:29105"/>
    </ligand>
</feature>
<organism evidence="6 7">
    <name type="scientific">Arabidopsis thaliana</name>
    <name type="common">Mouse-ear cress</name>
    <dbReference type="NCBI Taxonomy" id="3702"/>
    <lineage>
        <taxon>Eukaryota</taxon>
        <taxon>Viridiplantae</taxon>
        <taxon>Streptophyta</taxon>
        <taxon>Embryophyta</taxon>
        <taxon>Tracheophyta</taxon>
        <taxon>Spermatophyta</taxon>
        <taxon>Magnoliopsida</taxon>
        <taxon>eudicotyledons</taxon>
        <taxon>Gunneridae</taxon>
        <taxon>Pentapetalae</taxon>
        <taxon>rosids</taxon>
        <taxon>malvids</taxon>
        <taxon>Brassicales</taxon>
        <taxon>Brassicaceae</taxon>
        <taxon>Camelineae</taxon>
        <taxon>Arabidopsis</taxon>
    </lineage>
</organism>
<keyword evidence="1 4" id="KW-0479">Metal-binding</keyword>
<sequence length="171" mass="18598">MWRRIVSSHLKSISAVGSCAAPSCRHAVVESTHLSLSTRASSIPAYSSIFSRQIGSAAADTAVKKRVEDVMPIATGHEKEELQAELEGRKLDDIDFPEGPFGTKEAPAVVKSYYDMRIVGCPGGEGEDEHDVVWFWLEKGKSFECPVCTQYFKLEVVGPGGPPDGHGDDHH</sequence>
<dbReference type="Proteomes" id="UP000516314">
    <property type="component" value="Chromosome 1"/>
</dbReference>
<dbReference type="EMBL" id="LUHQ01000001">
    <property type="protein sequence ID" value="OAP19474.1"/>
    <property type="molecule type" value="Genomic_DNA"/>
</dbReference>
<evidence type="ECO:0000256" key="1">
    <source>
        <dbReference type="ARBA" id="ARBA00022723"/>
    </source>
</evidence>
<feature type="binding site" evidence="4">
    <location>
        <position position="148"/>
    </location>
    <ligand>
        <name>Zn(2+)</name>
        <dbReference type="ChEBI" id="CHEBI:29105"/>
    </ligand>
</feature>
<dbReference type="PANTHER" id="PTHR10122:SF0">
    <property type="entry name" value="CYTOCHROME C OXIDASE SUBUNIT 5B, ISOFORM A-RELATED"/>
    <property type="match status" value="1"/>
</dbReference>
<evidence type="ECO:0000256" key="3">
    <source>
        <dbReference type="ARBA" id="ARBA00061018"/>
    </source>
</evidence>
<protein>
    <submittedName>
        <fullName evidence="5">(thale cress) hypothetical protein</fullName>
    </submittedName>
</protein>
<feature type="binding site" evidence="4">
    <location>
        <position position="145"/>
    </location>
    <ligand>
        <name>Zn(2+)</name>
        <dbReference type="ChEBI" id="CHEBI:29105"/>
    </ligand>
</feature>
<dbReference type="GO" id="GO:0005740">
    <property type="term" value="C:mitochondrial envelope"/>
    <property type="evidence" value="ECO:0007669"/>
    <property type="project" value="InterPro"/>
</dbReference>
<dbReference type="PANTHER" id="PTHR10122">
    <property type="entry name" value="CYTOCHROME C OXIDASE SUBUNIT 5B, MITOCHONDRIAL"/>
    <property type="match status" value="1"/>
</dbReference>